<comment type="similarity">
    <text evidence="10">Belongs to the Nibrin family.</text>
</comment>
<dbReference type="InterPro" id="IPR043014">
    <property type="entry name" value="Nibrin_BRCT2_sf"/>
</dbReference>
<evidence type="ECO:0000313" key="14">
    <source>
        <dbReference type="Proteomes" id="UP000271974"/>
    </source>
</evidence>
<dbReference type="GO" id="GO:0016605">
    <property type="term" value="C:PML body"/>
    <property type="evidence" value="ECO:0007669"/>
    <property type="project" value="UniProtKB-SubCell"/>
</dbReference>
<feature type="compositionally biased region" description="Basic and acidic residues" evidence="11">
    <location>
        <begin position="494"/>
        <end position="507"/>
    </location>
</feature>
<feature type="compositionally biased region" description="Basic and acidic residues" evidence="11">
    <location>
        <begin position="391"/>
        <end position="406"/>
    </location>
</feature>
<keyword evidence="6" id="KW-0234">DNA repair</keyword>
<dbReference type="Pfam" id="PF16508">
    <property type="entry name" value="NIBRIN_BRCT_II"/>
    <property type="match status" value="1"/>
</dbReference>
<evidence type="ECO:0000256" key="1">
    <source>
        <dbReference type="ARBA" id="ARBA00004286"/>
    </source>
</evidence>
<dbReference type="SMART" id="SM01348">
    <property type="entry name" value="Nbs1_C"/>
    <property type="match status" value="1"/>
</dbReference>
<dbReference type="InterPro" id="IPR032429">
    <property type="entry name" value="Nibrin_BRCT2"/>
</dbReference>
<dbReference type="GO" id="GO:0003684">
    <property type="term" value="F:damaged DNA binding"/>
    <property type="evidence" value="ECO:0007669"/>
    <property type="project" value="TreeGrafter"/>
</dbReference>
<reference evidence="13 14" key="1">
    <citation type="submission" date="2019-01" db="EMBL/GenBank/DDBJ databases">
        <title>A draft genome assembly of the solar-powered sea slug Elysia chlorotica.</title>
        <authorList>
            <person name="Cai H."/>
            <person name="Li Q."/>
            <person name="Fang X."/>
            <person name="Li J."/>
            <person name="Curtis N.E."/>
            <person name="Altenburger A."/>
            <person name="Shibata T."/>
            <person name="Feng M."/>
            <person name="Maeda T."/>
            <person name="Schwartz J.A."/>
            <person name="Shigenobu S."/>
            <person name="Lundholm N."/>
            <person name="Nishiyama T."/>
            <person name="Yang H."/>
            <person name="Hasebe M."/>
            <person name="Li S."/>
            <person name="Pierce S.K."/>
            <person name="Wang J."/>
        </authorList>
    </citation>
    <scope>NUCLEOTIDE SEQUENCE [LARGE SCALE GENOMIC DNA]</scope>
    <source>
        <strain evidence="13">EC2010</strain>
        <tissue evidence="13">Whole organism of an adult</tissue>
    </source>
</reference>
<dbReference type="SUPFAM" id="SSF52113">
    <property type="entry name" value="BRCT domain"/>
    <property type="match status" value="1"/>
</dbReference>
<dbReference type="Pfam" id="PF00533">
    <property type="entry name" value="BRCT"/>
    <property type="match status" value="1"/>
</dbReference>
<feature type="compositionally biased region" description="Polar residues" evidence="11">
    <location>
        <begin position="379"/>
        <end position="388"/>
    </location>
</feature>
<feature type="region of interest" description="Disordered" evidence="11">
    <location>
        <begin position="752"/>
        <end position="798"/>
    </location>
</feature>
<dbReference type="SUPFAM" id="SSF49879">
    <property type="entry name" value="SMAD/FHA domain"/>
    <property type="match status" value="1"/>
</dbReference>
<dbReference type="GO" id="GO:0005694">
    <property type="term" value="C:chromosome"/>
    <property type="evidence" value="ECO:0007669"/>
    <property type="project" value="UniProtKB-SubCell"/>
</dbReference>
<evidence type="ECO:0000256" key="5">
    <source>
        <dbReference type="ARBA" id="ARBA00022763"/>
    </source>
</evidence>
<dbReference type="GO" id="GO:0051321">
    <property type="term" value="P:meiotic cell cycle"/>
    <property type="evidence" value="ECO:0007669"/>
    <property type="project" value="UniProtKB-KW"/>
</dbReference>
<dbReference type="CDD" id="cd22667">
    <property type="entry name" value="FHA_NBN"/>
    <property type="match status" value="1"/>
</dbReference>
<dbReference type="Gene3D" id="3.40.50.10980">
    <property type="entry name" value="Nibrin, BRCT2 domain"/>
    <property type="match status" value="1"/>
</dbReference>
<dbReference type="PANTHER" id="PTHR12162">
    <property type="entry name" value="NIBRIN-RELATED"/>
    <property type="match status" value="1"/>
</dbReference>
<dbReference type="InterPro" id="IPR001357">
    <property type="entry name" value="BRCT_dom"/>
</dbReference>
<keyword evidence="4" id="KW-0158">Chromosome</keyword>
<comment type="subcellular location">
    <subcellularLocation>
        <location evidence="1">Chromosome</location>
    </subcellularLocation>
    <subcellularLocation>
        <location evidence="2">Nucleus</location>
        <location evidence="2">PML body</location>
    </subcellularLocation>
</comment>
<evidence type="ECO:0000259" key="12">
    <source>
        <dbReference type="PROSITE" id="PS50006"/>
    </source>
</evidence>
<feature type="compositionally biased region" description="Polar residues" evidence="11">
    <location>
        <begin position="752"/>
        <end position="773"/>
    </location>
</feature>
<dbReference type="Gene3D" id="3.40.50.10190">
    <property type="entry name" value="BRCT domain"/>
    <property type="match status" value="1"/>
</dbReference>
<evidence type="ECO:0000256" key="9">
    <source>
        <dbReference type="ARBA" id="ARBA00023306"/>
    </source>
</evidence>
<dbReference type="Gene3D" id="2.60.200.20">
    <property type="match status" value="1"/>
</dbReference>
<dbReference type="PROSITE" id="PS50006">
    <property type="entry name" value="FHA_DOMAIN"/>
    <property type="match status" value="1"/>
</dbReference>
<protein>
    <recommendedName>
        <fullName evidence="3">Nibrin</fullName>
    </recommendedName>
</protein>
<dbReference type="InterPro" id="IPR040227">
    <property type="entry name" value="Nibrin-rel"/>
</dbReference>
<dbReference type="GO" id="GO:0030870">
    <property type="term" value="C:Mre11 complex"/>
    <property type="evidence" value="ECO:0007669"/>
    <property type="project" value="InterPro"/>
</dbReference>
<keyword evidence="5" id="KW-0227">DNA damage</keyword>
<comment type="caution">
    <text evidence="13">The sequence shown here is derived from an EMBL/GenBank/DDBJ whole genome shotgun (WGS) entry which is preliminary data.</text>
</comment>
<evidence type="ECO:0000256" key="2">
    <source>
        <dbReference type="ARBA" id="ARBA00004322"/>
    </source>
</evidence>
<dbReference type="EMBL" id="RQTK01000651">
    <property type="protein sequence ID" value="RUS76579.1"/>
    <property type="molecule type" value="Genomic_DNA"/>
</dbReference>
<feature type="compositionally biased region" description="Basic and acidic residues" evidence="11">
    <location>
        <begin position="828"/>
        <end position="840"/>
    </location>
</feature>
<accession>A0A3S0ZDQ6</accession>
<dbReference type="FunFam" id="2.60.200.20:FF:000017">
    <property type="entry name" value="Nibrin"/>
    <property type="match status" value="1"/>
</dbReference>
<organism evidence="13 14">
    <name type="scientific">Elysia chlorotica</name>
    <name type="common">Eastern emerald elysia</name>
    <name type="synonym">Sea slug</name>
    <dbReference type="NCBI Taxonomy" id="188477"/>
    <lineage>
        <taxon>Eukaryota</taxon>
        <taxon>Metazoa</taxon>
        <taxon>Spiralia</taxon>
        <taxon>Lophotrochozoa</taxon>
        <taxon>Mollusca</taxon>
        <taxon>Gastropoda</taxon>
        <taxon>Heterobranchia</taxon>
        <taxon>Euthyneura</taxon>
        <taxon>Panpulmonata</taxon>
        <taxon>Sacoglossa</taxon>
        <taxon>Placobranchoidea</taxon>
        <taxon>Plakobranchidae</taxon>
        <taxon>Elysia</taxon>
    </lineage>
</organism>
<feature type="region of interest" description="Disordered" evidence="11">
    <location>
        <begin position="818"/>
        <end position="849"/>
    </location>
</feature>
<evidence type="ECO:0000256" key="3">
    <source>
        <dbReference type="ARBA" id="ARBA00020013"/>
    </source>
</evidence>
<dbReference type="GO" id="GO:0007095">
    <property type="term" value="P:mitotic G2 DNA damage checkpoint signaling"/>
    <property type="evidence" value="ECO:0007669"/>
    <property type="project" value="InterPro"/>
</dbReference>
<dbReference type="Pfam" id="PF00498">
    <property type="entry name" value="FHA"/>
    <property type="match status" value="1"/>
</dbReference>
<dbReference type="SMART" id="SM00240">
    <property type="entry name" value="FHA"/>
    <property type="match status" value="1"/>
</dbReference>
<gene>
    <name evidence="13" type="ORF">EGW08_015657</name>
</gene>
<dbReference type="InterPro" id="IPR013908">
    <property type="entry name" value="Nibrin_C"/>
</dbReference>
<keyword evidence="14" id="KW-1185">Reference proteome</keyword>
<dbReference type="GO" id="GO:0000724">
    <property type="term" value="P:double-strand break repair via homologous recombination"/>
    <property type="evidence" value="ECO:0007669"/>
    <property type="project" value="TreeGrafter"/>
</dbReference>
<evidence type="ECO:0000256" key="10">
    <source>
        <dbReference type="ARBA" id="ARBA00044757"/>
    </source>
</evidence>
<evidence type="ECO:0000256" key="6">
    <source>
        <dbReference type="ARBA" id="ARBA00023204"/>
    </source>
</evidence>
<feature type="compositionally biased region" description="Polar residues" evidence="11">
    <location>
        <begin position="469"/>
        <end position="483"/>
    </location>
</feature>
<evidence type="ECO:0000256" key="4">
    <source>
        <dbReference type="ARBA" id="ARBA00022454"/>
    </source>
</evidence>
<feature type="compositionally biased region" description="Polar residues" evidence="11">
    <location>
        <begin position="632"/>
        <end position="643"/>
    </location>
</feature>
<dbReference type="InterPro" id="IPR036420">
    <property type="entry name" value="BRCT_dom_sf"/>
</dbReference>
<keyword evidence="8" id="KW-0469">Meiosis</keyword>
<dbReference type="PANTHER" id="PTHR12162:SF0">
    <property type="entry name" value="NIBRIN"/>
    <property type="match status" value="1"/>
</dbReference>
<feature type="domain" description="FHA" evidence="12">
    <location>
        <begin position="23"/>
        <end position="81"/>
    </location>
</feature>
<evidence type="ECO:0000313" key="13">
    <source>
        <dbReference type="EMBL" id="RUS76579.1"/>
    </source>
</evidence>
<evidence type="ECO:0000256" key="11">
    <source>
        <dbReference type="SAM" id="MobiDB-lite"/>
    </source>
</evidence>
<dbReference type="InterPro" id="IPR000253">
    <property type="entry name" value="FHA_dom"/>
</dbReference>
<dbReference type="FunFam" id="3.40.50.10980:FF:000001">
    <property type="entry name" value="Nibrin"/>
    <property type="match status" value="1"/>
</dbReference>
<dbReference type="CDD" id="cd17741">
    <property type="entry name" value="BRCT_nibrin"/>
    <property type="match status" value="1"/>
</dbReference>
<proteinExistence type="inferred from homology"/>
<keyword evidence="7" id="KW-0539">Nucleus</keyword>
<evidence type="ECO:0000256" key="7">
    <source>
        <dbReference type="ARBA" id="ARBA00023242"/>
    </source>
</evidence>
<dbReference type="InterPro" id="IPR008984">
    <property type="entry name" value="SMAD_FHA_dom_sf"/>
</dbReference>
<feature type="region of interest" description="Disordered" evidence="11">
    <location>
        <begin position="632"/>
        <end position="687"/>
    </location>
</feature>
<dbReference type="AlphaFoldDB" id="A0A3S0ZDQ6"/>
<name>A0A3S0ZDQ6_ELYCH</name>
<dbReference type="STRING" id="188477.A0A3S0ZDQ6"/>
<dbReference type="Pfam" id="PF08599">
    <property type="entry name" value="Nbs1_C"/>
    <property type="match status" value="1"/>
</dbReference>
<sequence>MWILESAAHPENITHSILGDHKYVVGRQNCDIIVADPSVSRRQAVLTMAHYETNVAKSFIVPTLTLEDVSKFGTFVNGKPVKTAGGNTVTLKENDQIKFGGTPASVYRARYRPFLATTSCLEKGPKKALQRVMCLLGGHLVRDWRPTCDLLIMSKINVTLKVICAINNQKHIVTPKYLDDLHQHLMSGTDKPDPRQYLPEVVDQEVPPGVSFHPDKRRQTLLEGLKFYFLSPLQFNKTNLAVSTAGGQPILLEDGSEEDAEGMTQDGTVVVLVTKDVMDTLSPASAKFVRTVITTLRRKNLRMITDPEIGTAILTCNMADYCNPRTALAPNLQAAMASQLMMSQIIETDSSQISCPQGPVASRDIKPKFRSNPVPPVVSLTQPAQITSEGGDIKPEEISHQGDHADGSVACGPGRSGNNAMAQLCPRPAPGSSKFATPDLQRSKPGDTPCEDAPAPGESFRLAAKEGSSWKSGAAQPSQSSSDLFADGSAVSESRSKSSEKNRDQRNSSRAGGKQDSIVSVFARQRMKKRENCVISSTEDDNDVGVGKSLSKQKRTMSLFDDDDEEDSDNNKVSEVKQSVKPKRKFLFDVDSDEDISGGKTVKRNCKVDVSTKGSDSTTGAKTYNVVQDSLSCSPAERNSSPHLANIDSKGMATSADSNRDAAPEVSKAGADNSGLEERQNSLAAPACHPRLGWVSVASKKINGKSEVDSKAGLLGEDGDVKPDLELLRDATGKVLRNLCEVEVAELVVRQPRQSDLASKPCQDTDSRTGNQKNFKRFKKTEHAGSGKLPNIIGGRDLEEHRGSVHKDLEDLFTRGIARQNEEDDEERQNKDLFDWDTKTRKGVTRKIR</sequence>
<dbReference type="OrthoDB" id="552194at2759"/>
<dbReference type="Proteomes" id="UP000271974">
    <property type="component" value="Unassembled WGS sequence"/>
</dbReference>
<keyword evidence="9" id="KW-0131">Cell cycle</keyword>
<feature type="region of interest" description="Disordered" evidence="11">
    <location>
        <begin position="352"/>
        <end position="578"/>
    </location>
</feature>
<evidence type="ECO:0000256" key="8">
    <source>
        <dbReference type="ARBA" id="ARBA00023254"/>
    </source>
</evidence>